<dbReference type="SUPFAM" id="SSF51445">
    <property type="entry name" value="(Trans)glycosidases"/>
    <property type="match status" value="1"/>
</dbReference>
<name>A0A8H5LPS3_9AGAR</name>
<dbReference type="EMBL" id="JAACJM010000029">
    <property type="protein sequence ID" value="KAF5365092.1"/>
    <property type="molecule type" value="Genomic_DNA"/>
</dbReference>
<proteinExistence type="predicted"/>
<dbReference type="Proteomes" id="UP000559256">
    <property type="component" value="Unassembled WGS sequence"/>
</dbReference>
<dbReference type="InterPro" id="IPR017853">
    <property type="entry name" value="GH"/>
</dbReference>
<gene>
    <name evidence="1" type="ORF">D9758_010973</name>
</gene>
<reference evidence="1 2" key="1">
    <citation type="journal article" date="2020" name="ISME J.">
        <title>Uncovering the hidden diversity of litter-decomposition mechanisms in mushroom-forming fungi.</title>
        <authorList>
            <person name="Floudas D."/>
            <person name="Bentzer J."/>
            <person name="Ahren D."/>
            <person name="Johansson T."/>
            <person name="Persson P."/>
            <person name="Tunlid A."/>
        </authorList>
    </citation>
    <scope>NUCLEOTIDE SEQUENCE [LARGE SCALE GENOMIC DNA]</scope>
    <source>
        <strain evidence="1 2">CBS 291.85</strain>
    </source>
</reference>
<dbReference type="Gene3D" id="3.20.20.80">
    <property type="entry name" value="Glycosidases"/>
    <property type="match status" value="1"/>
</dbReference>
<dbReference type="OrthoDB" id="2160638at2759"/>
<organism evidence="1 2">
    <name type="scientific">Tetrapyrgos nigripes</name>
    <dbReference type="NCBI Taxonomy" id="182062"/>
    <lineage>
        <taxon>Eukaryota</taxon>
        <taxon>Fungi</taxon>
        <taxon>Dikarya</taxon>
        <taxon>Basidiomycota</taxon>
        <taxon>Agaricomycotina</taxon>
        <taxon>Agaricomycetes</taxon>
        <taxon>Agaricomycetidae</taxon>
        <taxon>Agaricales</taxon>
        <taxon>Marasmiineae</taxon>
        <taxon>Marasmiaceae</taxon>
        <taxon>Tetrapyrgos</taxon>
    </lineage>
</organism>
<sequence>MQTTPGWMKNSRTMNGGSLKSNMLTPYRIGIEEFDEQQWAFHCYGGSVSQQDAFVNAFPNKEVYFTECAGMIGSDWWSNIKWYTDNIFISSLEHSSSTSLMWNITLDGNGQPTLPGTNSCGGSGCRLVTSLLREQ</sequence>
<dbReference type="AlphaFoldDB" id="A0A8H5LPS3"/>
<keyword evidence="2" id="KW-1185">Reference proteome</keyword>
<evidence type="ECO:0000313" key="1">
    <source>
        <dbReference type="EMBL" id="KAF5365092.1"/>
    </source>
</evidence>
<accession>A0A8H5LPS3</accession>
<protein>
    <submittedName>
        <fullName evidence="1">Uncharacterized protein</fullName>
    </submittedName>
</protein>
<evidence type="ECO:0000313" key="2">
    <source>
        <dbReference type="Proteomes" id="UP000559256"/>
    </source>
</evidence>
<comment type="caution">
    <text evidence="1">The sequence shown here is derived from an EMBL/GenBank/DDBJ whole genome shotgun (WGS) entry which is preliminary data.</text>
</comment>